<evidence type="ECO:0000259" key="3">
    <source>
        <dbReference type="Pfam" id="PF03061"/>
    </source>
</evidence>
<comment type="similarity">
    <text evidence="1">Belongs to the 4-hydroxybenzoyl-CoA thioesterase family.</text>
</comment>
<evidence type="ECO:0000256" key="1">
    <source>
        <dbReference type="ARBA" id="ARBA00005953"/>
    </source>
</evidence>
<evidence type="ECO:0000313" key="5">
    <source>
        <dbReference type="Proteomes" id="UP000501600"/>
    </source>
</evidence>
<feature type="domain" description="Thioesterase" evidence="3">
    <location>
        <begin position="27"/>
        <end position="118"/>
    </location>
</feature>
<name>A0A6H2DR50_9SPHN</name>
<gene>
    <name evidence="4" type="ORF">HF685_13940</name>
</gene>
<dbReference type="RefSeq" id="WP_168820507.1">
    <property type="nucleotide sequence ID" value="NZ_CP051217.1"/>
</dbReference>
<dbReference type="Proteomes" id="UP000501600">
    <property type="component" value="Chromosome"/>
</dbReference>
<dbReference type="Pfam" id="PF03061">
    <property type="entry name" value="4HBT"/>
    <property type="match status" value="1"/>
</dbReference>
<organism evidence="4 5">
    <name type="scientific">Parasphingorhabdus halotolerans</name>
    <dbReference type="NCBI Taxonomy" id="2725558"/>
    <lineage>
        <taxon>Bacteria</taxon>
        <taxon>Pseudomonadati</taxon>
        <taxon>Pseudomonadota</taxon>
        <taxon>Alphaproteobacteria</taxon>
        <taxon>Sphingomonadales</taxon>
        <taxon>Sphingomonadaceae</taxon>
        <taxon>Parasphingorhabdus</taxon>
    </lineage>
</organism>
<dbReference type="AlphaFoldDB" id="A0A6H2DR50"/>
<protein>
    <submittedName>
        <fullName evidence="4">Acyl-CoA thioesterase</fullName>
    </submittedName>
</protein>
<dbReference type="InterPro" id="IPR050563">
    <property type="entry name" value="4-hydroxybenzoyl-CoA_TE"/>
</dbReference>
<dbReference type="PANTHER" id="PTHR31793:SF27">
    <property type="entry name" value="NOVEL THIOESTERASE SUPERFAMILY DOMAIN AND SAPOSIN A-TYPE DOMAIN CONTAINING PROTEIN (0610012H03RIK)"/>
    <property type="match status" value="1"/>
</dbReference>
<dbReference type="PANTHER" id="PTHR31793">
    <property type="entry name" value="4-HYDROXYBENZOYL-COA THIOESTERASE FAMILY MEMBER"/>
    <property type="match status" value="1"/>
</dbReference>
<dbReference type="InterPro" id="IPR029069">
    <property type="entry name" value="HotDog_dom_sf"/>
</dbReference>
<dbReference type="GO" id="GO:0047617">
    <property type="term" value="F:fatty acyl-CoA hydrolase activity"/>
    <property type="evidence" value="ECO:0007669"/>
    <property type="project" value="TreeGrafter"/>
</dbReference>
<dbReference type="EMBL" id="CP051217">
    <property type="protein sequence ID" value="QJB70241.1"/>
    <property type="molecule type" value="Genomic_DNA"/>
</dbReference>
<dbReference type="KEGG" id="phao:HF685_13940"/>
<dbReference type="Gene3D" id="3.10.129.10">
    <property type="entry name" value="Hotdog Thioesterase"/>
    <property type="match status" value="1"/>
</dbReference>
<sequence length="163" mass="18405">MAQNPDPREGFRLIAPLRVRYAECDLQGIVFNAQYLAFADVGLTEYMRALMVEQTGSAERDMLHGFIGHFGGDNWVRHADVDFRAPGKADDLLDIAVRITRFGKTSYSLLCHILRGEELLNVVTLTYVWFDPKTEQVAPVSQKFIDAVTEFETIKPERAVVAL</sequence>
<reference evidence="4 5" key="1">
    <citation type="submission" date="2020-04" db="EMBL/GenBank/DDBJ databases">
        <title>Genome sequence for Sphingorhabdus sp. strain M1.</title>
        <authorList>
            <person name="Park S.-J."/>
        </authorList>
    </citation>
    <scope>NUCLEOTIDE SEQUENCE [LARGE SCALE GENOMIC DNA]</scope>
    <source>
        <strain evidence="4 5">JK6</strain>
    </source>
</reference>
<dbReference type="SUPFAM" id="SSF54637">
    <property type="entry name" value="Thioesterase/thiol ester dehydrase-isomerase"/>
    <property type="match status" value="1"/>
</dbReference>
<dbReference type="InterPro" id="IPR006683">
    <property type="entry name" value="Thioestr_dom"/>
</dbReference>
<keyword evidence="2" id="KW-0378">Hydrolase</keyword>
<proteinExistence type="inferred from homology"/>
<evidence type="ECO:0000256" key="2">
    <source>
        <dbReference type="ARBA" id="ARBA00022801"/>
    </source>
</evidence>
<dbReference type="CDD" id="cd00586">
    <property type="entry name" value="4HBT"/>
    <property type="match status" value="1"/>
</dbReference>
<keyword evidence="5" id="KW-1185">Reference proteome</keyword>
<accession>A0A6H2DR50</accession>
<evidence type="ECO:0000313" key="4">
    <source>
        <dbReference type="EMBL" id="QJB70241.1"/>
    </source>
</evidence>